<sequence length="320" mass="34068">MAMVYNAPSPSPLTSLSRAALSQPAACFRHDLVRSRQLVCAAWLAALVDGARVPEAPRPGWRLLEVGCDGAGDYMQAHVPGALRLDTNAIEGPPLWNKVADDTLLGVLWALGIRHDTTVILYGRNNLAAARAAHLLLYAGVTDVRLLDGGFAAWQAAGLRIETGPPPPCLPVADFGAPFPGRPDYLIGLPQARALLASADGALVSIRSEAEFLGKVSGYHYIAARGDIPGARWGRAGADGDVNSMSAYHDEAGRMKPAADIAAFWGPAGVVPGQRNAFYCGTGWRASLAFFYAWLMDWPDICVYDGGWLEWSRAVACEAA</sequence>
<dbReference type="Proteomes" id="UP000315112">
    <property type="component" value="Unassembled WGS sequence"/>
</dbReference>
<gene>
    <name evidence="3" type="ORF">IP92_04283</name>
</gene>
<dbReference type="SUPFAM" id="SSF52821">
    <property type="entry name" value="Rhodanese/Cell cycle control phosphatase"/>
    <property type="match status" value="2"/>
</dbReference>
<feature type="domain" description="Rhodanese" evidence="2">
    <location>
        <begin position="197"/>
        <end position="320"/>
    </location>
</feature>
<dbReference type="InterPro" id="IPR051126">
    <property type="entry name" value="Thiosulfate_sulfurtransferase"/>
</dbReference>
<organism evidence="3 4">
    <name type="scientific">Pseudoduganella flava</name>
    <dbReference type="NCBI Taxonomy" id="871742"/>
    <lineage>
        <taxon>Bacteria</taxon>
        <taxon>Pseudomonadati</taxon>
        <taxon>Pseudomonadota</taxon>
        <taxon>Betaproteobacteria</taxon>
        <taxon>Burkholderiales</taxon>
        <taxon>Oxalobacteraceae</taxon>
        <taxon>Telluria group</taxon>
        <taxon>Pseudoduganella</taxon>
    </lineage>
</organism>
<dbReference type="InterPro" id="IPR001763">
    <property type="entry name" value="Rhodanese-like_dom"/>
</dbReference>
<dbReference type="SMART" id="SM00450">
    <property type="entry name" value="RHOD"/>
    <property type="match status" value="2"/>
</dbReference>
<dbReference type="PROSITE" id="PS00380">
    <property type="entry name" value="RHODANESE_1"/>
    <property type="match status" value="1"/>
</dbReference>
<dbReference type="PROSITE" id="PS50206">
    <property type="entry name" value="RHODANESE_3"/>
    <property type="match status" value="2"/>
</dbReference>
<dbReference type="EMBL" id="VLKW01000009">
    <property type="protein sequence ID" value="TWI44338.1"/>
    <property type="molecule type" value="Genomic_DNA"/>
</dbReference>
<keyword evidence="3" id="KW-0808">Transferase</keyword>
<keyword evidence="1" id="KW-0677">Repeat</keyword>
<proteinExistence type="predicted"/>
<dbReference type="GO" id="GO:0004792">
    <property type="term" value="F:thiosulfate-cyanide sulfurtransferase activity"/>
    <property type="evidence" value="ECO:0007669"/>
    <property type="project" value="InterPro"/>
</dbReference>
<dbReference type="AlphaFoldDB" id="A0A562PIY0"/>
<dbReference type="InterPro" id="IPR001307">
    <property type="entry name" value="Thiosulphate_STrfase_CS"/>
</dbReference>
<name>A0A562PIY0_9BURK</name>
<dbReference type="InterPro" id="IPR036873">
    <property type="entry name" value="Rhodanese-like_dom_sf"/>
</dbReference>
<dbReference type="Pfam" id="PF00581">
    <property type="entry name" value="Rhodanese"/>
    <property type="match status" value="2"/>
</dbReference>
<dbReference type="PANTHER" id="PTHR43855:SF1">
    <property type="entry name" value="THIOSULFATE SULFURTRANSFERASE"/>
    <property type="match status" value="1"/>
</dbReference>
<evidence type="ECO:0000256" key="1">
    <source>
        <dbReference type="ARBA" id="ARBA00022737"/>
    </source>
</evidence>
<accession>A0A562PIY0</accession>
<evidence type="ECO:0000259" key="2">
    <source>
        <dbReference type="PROSITE" id="PS50206"/>
    </source>
</evidence>
<evidence type="ECO:0000313" key="4">
    <source>
        <dbReference type="Proteomes" id="UP000315112"/>
    </source>
</evidence>
<reference evidence="3 4" key="1">
    <citation type="journal article" date="2015" name="Stand. Genomic Sci.">
        <title>Genomic Encyclopedia of Bacterial and Archaeal Type Strains, Phase III: the genomes of soil and plant-associated and newly described type strains.</title>
        <authorList>
            <person name="Whitman W.B."/>
            <person name="Woyke T."/>
            <person name="Klenk H.P."/>
            <person name="Zhou Y."/>
            <person name="Lilburn T.G."/>
            <person name="Beck B.J."/>
            <person name="De Vos P."/>
            <person name="Vandamme P."/>
            <person name="Eisen J.A."/>
            <person name="Garrity G."/>
            <person name="Hugenholtz P."/>
            <person name="Kyrpides N.C."/>
        </authorList>
    </citation>
    <scope>NUCLEOTIDE SEQUENCE [LARGE SCALE GENOMIC DNA]</scope>
    <source>
        <strain evidence="3 4">CGMCC 1.10685</strain>
    </source>
</reference>
<protein>
    <submittedName>
        <fullName evidence="3">Thiosulfate/3-mercaptopyruvate sulfurtransferase</fullName>
    </submittedName>
</protein>
<dbReference type="PANTHER" id="PTHR43855">
    <property type="entry name" value="THIOSULFATE SULFURTRANSFERASE"/>
    <property type="match status" value="1"/>
</dbReference>
<comment type="caution">
    <text evidence="3">The sequence shown here is derived from an EMBL/GenBank/DDBJ whole genome shotgun (WGS) entry which is preliminary data.</text>
</comment>
<evidence type="ECO:0000313" key="3">
    <source>
        <dbReference type="EMBL" id="TWI44338.1"/>
    </source>
</evidence>
<feature type="domain" description="Rhodanese" evidence="2">
    <location>
        <begin position="73"/>
        <end position="163"/>
    </location>
</feature>
<dbReference type="Gene3D" id="3.40.250.10">
    <property type="entry name" value="Rhodanese-like domain"/>
    <property type="match status" value="2"/>
</dbReference>
<keyword evidence="3" id="KW-0670">Pyruvate</keyword>